<dbReference type="Gene3D" id="1.10.10.1320">
    <property type="entry name" value="Anti-sigma factor, zinc-finger domain"/>
    <property type="match status" value="1"/>
</dbReference>
<keyword evidence="4" id="KW-0472">Membrane</keyword>
<sequence>MNCKEVNELLLDYVEGNLPPYLKNELKTHLENCIRCQKILALTELENSLLKDTSDIPELDEEFTRQVMKKIALLPAPLPQRAVIKKFISTLAALAACLLVAFMLHYAPWTPDKENNIKDVRMAMDPKGTAYLSKADSLKSQEGAKYFHEDTSSKISAPAPKEGEAFSAASTGDNSTVYSGGKEEVKMSSAKSGQKINPENYSVITDIKIAGLPADYVLQTSRQIDENRVQYVYTNHNQNTITIEISLPYAEDKMAAKNFMSADTLQEKSSQTISLTDVKSLEDKAYKVTITADLPAEELNQLLSSIELVKN</sequence>
<dbReference type="STRING" id="1123382.SAMN02745221_00568"/>
<dbReference type="Pfam" id="PF13490">
    <property type="entry name" value="zf-HC2"/>
    <property type="match status" value="1"/>
</dbReference>
<reference evidence="7" key="1">
    <citation type="submission" date="2016-11" db="EMBL/GenBank/DDBJ databases">
        <authorList>
            <person name="Varghese N."/>
            <person name="Submissions S."/>
        </authorList>
    </citation>
    <scope>NUCLEOTIDE SEQUENCE [LARGE SCALE GENOMIC DNA]</scope>
    <source>
        <strain evidence="7">DSM 11003</strain>
    </source>
</reference>
<evidence type="ECO:0000256" key="3">
    <source>
        <dbReference type="SAM" id="MobiDB-lite"/>
    </source>
</evidence>
<keyword evidence="6" id="KW-0479">Metal-binding</keyword>
<proteinExistence type="inferred from homology"/>
<dbReference type="EMBL" id="FQWY01000007">
    <property type="protein sequence ID" value="SHG60493.1"/>
    <property type="molecule type" value="Genomic_DNA"/>
</dbReference>
<keyword evidence="6" id="KW-0862">Zinc</keyword>
<dbReference type="Proteomes" id="UP000242329">
    <property type="component" value="Unassembled WGS sequence"/>
</dbReference>
<evidence type="ECO:0000256" key="1">
    <source>
        <dbReference type="ARBA" id="ARBA00024353"/>
    </source>
</evidence>
<evidence type="ECO:0000256" key="4">
    <source>
        <dbReference type="SAM" id="Phobius"/>
    </source>
</evidence>
<feature type="compositionally biased region" description="Polar residues" evidence="3">
    <location>
        <begin position="168"/>
        <end position="178"/>
    </location>
</feature>
<dbReference type="InterPro" id="IPR027383">
    <property type="entry name" value="Znf_put"/>
</dbReference>
<keyword evidence="6" id="KW-0863">Zinc-finger</keyword>
<evidence type="ECO:0000313" key="6">
    <source>
        <dbReference type="EMBL" id="SHG60493.1"/>
    </source>
</evidence>
<evidence type="ECO:0000259" key="5">
    <source>
        <dbReference type="Pfam" id="PF13490"/>
    </source>
</evidence>
<evidence type="ECO:0000313" key="7">
    <source>
        <dbReference type="Proteomes" id="UP000242329"/>
    </source>
</evidence>
<dbReference type="RefSeq" id="WP_073089700.1">
    <property type="nucleotide sequence ID" value="NZ_FQWY01000007.1"/>
</dbReference>
<dbReference type="GO" id="GO:0008270">
    <property type="term" value="F:zinc ion binding"/>
    <property type="evidence" value="ECO:0007669"/>
    <property type="project" value="UniProtKB-KW"/>
</dbReference>
<comment type="similarity">
    <text evidence="1">Belongs to the zinc-associated anti-sigma factor (ZAS) superfamily. Anti-sigma-W factor family.</text>
</comment>
<name>A0A1M5L7W5_9FIRM</name>
<organism evidence="6 7">
    <name type="scientific">Thermosyntropha lipolytica DSM 11003</name>
    <dbReference type="NCBI Taxonomy" id="1123382"/>
    <lineage>
        <taxon>Bacteria</taxon>
        <taxon>Bacillati</taxon>
        <taxon>Bacillota</taxon>
        <taxon>Clostridia</taxon>
        <taxon>Eubacteriales</taxon>
        <taxon>Syntrophomonadaceae</taxon>
        <taxon>Thermosyntropha</taxon>
    </lineage>
</organism>
<feature type="region of interest" description="Disordered" evidence="3">
    <location>
        <begin position="149"/>
        <end position="180"/>
    </location>
</feature>
<protein>
    <recommendedName>
        <fullName evidence="2">Anti-sigma-W factor RsiW</fullName>
    </recommendedName>
</protein>
<feature type="domain" description="Putative zinc-finger" evidence="5">
    <location>
        <begin position="3"/>
        <end position="36"/>
    </location>
</feature>
<keyword evidence="4" id="KW-1133">Transmembrane helix</keyword>
<feature type="transmembrane region" description="Helical" evidence="4">
    <location>
        <begin position="87"/>
        <end position="107"/>
    </location>
</feature>
<evidence type="ECO:0000256" key="2">
    <source>
        <dbReference type="ARBA" id="ARBA00024438"/>
    </source>
</evidence>
<dbReference type="AlphaFoldDB" id="A0A1M5L7W5"/>
<keyword evidence="7" id="KW-1185">Reference proteome</keyword>
<keyword evidence="4" id="KW-0812">Transmembrane</keyword>
<dbReference type="InterPro" id="IPR041916">
    <property type="entry name" value="Anti_sigma_zinc_sf"/>
</dbReference>
<dbReference type="OrthoDB" id="9808253at2"/>
<gene>
    <name evidence="6" type="ORF">SAMN02745221_00568</name>
</gene>
<accession>A0A1M5L7W5</accession>